<evidence type="ECO:0000256" key="2">
    <source>
        <dbReference type="ARBA" id="ARBA00038188"/>
    </source>
</evidence>
<keyword evidence="3" id="KW-0812">Transmembrane</keyword>
<evidence type="ECO:0000259" key="4">
    <source>
        <dbReference type="Pfam" id="PF08241"/>
    </source>
</evidence>
<dbReference type="GO" id="GO:0003838">
    <property type="term" value="F:sterol 24-C-methyltransferase activity"/>
    <property type="evidence" value="ECO:0007669"/>
    <property type="project" value="TreeGrafter"/>
</dbReference>
<keyword evidence="3" id="KW-1133">Transmembrane helix</keyword>
<dbReference type="CDD" id="cd02440">
    <property type="entry name" value="AdoMet_MTases"/>
    <property type="match status" value="1"/>
</dbReference>
<evidence type="ECO:0000313" key="5">
    <source>
        <dbReference type="EMBL" id="KAF2396116.1"/>
    </source>
</evidence>
<dbReference type="EMBL" id="ML996708">
    <property type="protein sequence ID" value="KAF2396116.1"/>
    <property type="molecule type" value="Genomic_DNA"/>
</dbReference>
<keyword evidence="1 5" id="KW-0808">Transferase</keyword>
<sequence length="306" mass="34854">MSSPERKSLLKHHTKLQRYYNSLESRLGYRLFLGGTRHFGLYENENAWPWPIGTALRRMEDHLFDSLALPEESEVLDAGCGHGYVAANLAARGLRVEGIDIVDRHVVRARQTVRGRGLEGRVRVRKGDYHDLSVFETGRFEGIYTMETLVHAAEPEKVLAEFYRTLRPGGRLALYEYDHIAVETLPEEDRLSMQAINDLSAMPANQRFSRGVLDGMLAEAGFVDVVVRDLSKRTQPLLWLFFVVGYIPYLVIKALGLQKRFVNTMAGVEAYRSAVKGVYRYTVVTARKPDYLVNRAVQHALLAQWK</sequence>
<dbReference type="PANTHER" id="PTHR44068:SF1">
    <property type="entry name" value="HYPOTHETICAL LOC100005854"/>
    <property type="match status" value="1"/>
</dbReference>
<dbReference type="InterPro" id="IPR029063">
    <property type="entry name" value="SAM-dependent_MTases_sf"/>
</dbReference>
<organism evidence="5 6">
    <name type="scientific">Trichodelitschia bisporula</name>
    <dbReference type="NCBI Taxonomy" id="703511"/>
    <lineage>
        <taxon>Eukaryota</taxon>
        <taxon>Fungi</taxon>
        <taxon>Dikarya</taxon>
        <taxon>Ascomycota</taxon>
        <taxon>Pezizomycotina</taxon>
        <taxon>Dothideomycetes</taxon>
        <taxon>Dothideomycetes incertae sedis</taxon>
        <taxon>Phaeotrichales</taxon>
        <taxon>Phaeotrichaceae</taxon>
        <taxon>Trichodelitschia</taxon>
    </lineage>
</organism>
<dbReference type="AlphaFoldDB" id="A0A6G1HJT0"/>
<keyword evidence="3" id="KW-0472">Membrane</keyword>
<reference evidence="5" key="1">
    <citation type="journal article" date="2020" name="Stud. Mycol.">
        <title>101 Dothideomycetes genomes: a test case for predicting lifestyles and emergence of pathogens.</title>
        <authorList>
            <person name="Haridas S."/>
            <person name="Albert R."/>
            <person name="Binder M."/>
            <person name="Bloem J."/>
            <person name="Labutti K."/>
            <person name="Salamov A."/>
            <person name="Andreopoulos B."/>
            <person name="Baker S."/>
            <person name="Barry K."/>
            <person name="Bills G."/>
            <person name="Bluhm B."/>
            <person name="Cannon C."/>
            <person name="Castanera R."/>
            <person name="Culley D."/>
            <person name="Daum C."/>
            <person name="Ezra D."/>
            <person name="Gonzalez J."/>
            <person name="Henrissat B."/>
            <person name="Kuo A."/>
            <person name="Liang C."/>
            <person name="Lipzen A."/>
            <person name="Lutzoni F."/>
            <person name="Magnuson J."/>
            <person name="Mondo S."/>
            <person name="Nolan M."/>
            <person name="Ohm R."/>
            <person name="Pangilinan J."/>
            <person name="Park H.-J."/>
            <person name="Ramirez L."/>
            <person name="Alfaro M."/>
            <person name="Sun H."/>
            <person name="Tritt A."/>
            <person name="Yoshinaga Y."/>
            <person name="Zwiers L.-H."/>
            <person name="Turgeon B."/>
            <person name="Goodwin S."/>
            <person name="Spatafora J."/>
            <person name="Crous P."/>
            <person name="Grigoriev I."/>
        </authorList>
    </citation>
    <scope>NUCLEOTIDE SEQUENCE</scope>
    <source>
        <strain evidence="5">CBS 262.69</strain>
    </source>
</reference>
<keyword evidence="5" id="KW-0489">Methyltransferase</keyword>
<dbReference type="PANTHER" id="PTHR44068">
    <property type="entry name" value="ZGC:194242"/>
    <property type="match status" value="1"/>
</dbReference>
<dbReference type="GO" id="GO:0005783">
    <property type="term" value="C:endoplasmic reticulum"/>
    <property type="evidence" value="ECO:0007669"/>
    <property type="project" value="TreeGrafter"/>
</dbReference>
<dbReference type="Gene3D" id="3.40.50.150">
    <property type="entry name" value="Vaccinia Virus protein VP39"/>
    <property type="match status" value="1"/>
</dbReference>
<feature type="domain" description="Methyltransferase type 11" evidence="4">
    <location>
        <begin position="76"/>
        <end position="173"/>
    </location>
</feature>
<feature type="transmembrane region" description="Helical" evidence="3">
    <location>
        <begin position="237"/>
        <end position="255"/>
    </location>
</feature>
<evidence type="ECO:0000256" key="3">
    <source>
        <dbReference type="SAM" id="Phobius"/>
    </source>
</evidence>
<evidence type="ECO:0000256" key="1">
    <source>
        <dbReference type="ARBA" id="ARBA00022679"/>
    </source>
</evidence>
<protein>
    <submittedName>
        <fullName evidence="5">2-heptaprenyl-1,4-naphthoquinone methyltransferase</fullName>
    </submittedName>
</protein>
<dbReference type="GO" id="GO:0006696">
    <property type="term" value="P:ergosterol biosynthetic process"/>
    <property type="evidence" value="ECO:0007669"/>
    <property type="project" value="TreeGrafter"/>
</dbReference>
<keyword evidence="6" id="KW-1185">Reference proteome</keyword>
<dbReference type="SUPFAM" id="SSF53335">
    <property type="entry name" value="S-adenosyl-L-methionine-dependent methyltransferases"/>
    <property type="match status" value="1"/>
</dbReference>
<evidence type="ECO:0000313" key="6">
    <source>
        <dbReference type="Proteomes" id="UP000799640"/>
    </source>
</evidence>
<dbReference type="GO" id="GO:0032259">
    <property type="term" value="P:methylation"/>
    <property type="evidence" value="ECO:0007669"/>
    <property type="project" value="UniProtKB-KW"/>
</dbReference>
<dbReference type="Pfam" id="PF08241">
    <property type="entry name" value="Methyltransf_11"/>
    <property type="match status" value="1"/>
</dbReference>
<dbReference type="InterPro" id="IPR050447">
    <property type="entry name" value="Erg6_SMT_methyltransf"/>
</dbReference>
<accession>A0A6G1HJT0</accession>
<dbReference type="Proteomes" id="UP000799640">
    <property type="component" value="Unassembled WGS sequence"/>
</dbReference>
<proteinExistence type="inferred from homology"/>
<dbReference type="OrthoDB" id="540004at2759"/>
<comment type="similarity">
    <text evidence="2">Belongs to the class I-like SAM-binding methyltransferase superfamily. Erg6/SMT family.</text>
</comment>
<name>A0A6G1HJT0_9PEZI</name>
<gene>
    <name evidence="5" type="ORF">EJ06DRAFT_545188</name>
</gene>
<dbReference type="InterPro" id="IPR013216">
    <property type="entry name" value="Methyltransf_11"/>
</dbReference>